<reference evidence="2" key="3">
    <citation type="submission" date="2015-04" db="UniProtKB">
        <authorList>
            <consortium name="EnsemblPlants"/>
        </authorList>
    </citation>
    <scope>IDENTIFICATION</scope>
</reference>
<dbReference type="HOGENOM" id="CLU_2362762_0_0_1"/>
<evidence type="ECO:0000313" key="3">
    <source>
        <dbReference type="Proteomes" id="UP000032180"/>
    </source>
</evidence>
<name>A0A0D9WHN3_9ORYZ</name>
<proteinExistence type="predicted"/>
<evidence type="ECO:0000313" key="2">
    <source>
        <dbReference type="EnsemblPlants" id="LPERR05G15950.1"/>
    </source>
</evidence>
<dbReference type="AlphaFoldDB" id="A0A0D9WHN3"/>
<organism evidence="2 3">
    <name type="scientific">Leersia perrieri</name>
    <dbReference type="NCBI Taxonomy" id="77586"/>
    <lineage>
        <taxon>Eukaryota</taxon>
        <taxon>Viridiplantae</taxon>
        <taxon>Streptophyta</taxon>
        <taxon>Embryophyta</taxon>
        <taxon>Tracheophyta</taxon>
        <taxon>Spermatophyta</taxon>
        <taxon>Magnoliopsida</taxon>
        <taxon>Liliopsida</taxon>
        <taxon>Poales</taxon>
        <taxon>Poaceae</taxon>
        <taxon>BOP clade</taxon>
        <taxon>Oryzoideae</taxon>
        <taxon>Oryzeae</taxon>
        <taxon>Oryzinae</taxon>
        <taxon>Leersia</taxon>
    </lineage>
</organism>
<feature type="compositionally biased region" description="Basic and acidic residues" evidence="1">
    <location>
        <begin position="46"/>
        <end position="60"/>
    </location>
</feature>
<accession>A0A0D9WHN3</accession>
<dbReference type="Gramene" id="LPERR05G15950.1">
    <property type="protein sequence ID" value="LPERR05G15950.1"/>
    <property type="gene ID" value="LPERR05G15950"/>
</dbReference>
<reference evidence="2 3" key="1">
    <citation type="submission" date="2012-08" db="EMBL/GenBank/DDBJ databases">
        <title>Oryza genome evolution.</title>
        <authorList>
            <person name="Wing R.A."/>
        </authorList>
    </citation>
    <scope>NUCLEOTIDE SEQUENCE</scope>
</reference>
<keyword evidence="3" id="KW-1185">Reference proteome</keyword>
<feature type="compositionally biased region" description="Pro residues" evidence="1">
    <location>
        <begin position="28"/>
        <end position="43"/>
    </location>
</feature>
<reference evidence="3" key="2">
    <citation type="submission" date="2013-12" db="EMBL/GenBank/DDBJ databases">
        <authorList>
            <person name="Yu Y."/>
            <person name="Lee S."/>
            <person name="de Baynast K."/>
            <person name="Wissotski M."/>
            <person name="Liu L."/>
            <person name="Talag J."/>
            <person name="Goicoechea J."/>
            <person name="Angelova A."/>
            <person name="Jetty R."/>
            <person name="Kudrna D."/>
            <person name="Golser W."/>
            <person name="Rivera L."/>
            <person name="Zhang J."/>
            <person name="Wing R."/>
        </authorList>
    </citation>
    <scope>NUCLEOTIDE SEQUENCE</scope>
</reference>
<sequence length="96" mass="10660">MLTPPPSSKNRRGKNSSLRPVFLRPAPSTAPPQSPLPTPPSVPPEAEQRSGGWREEEGKNRGGFPFRARASSRWTAAAVRVNFVDNNMYLYSCKHK</sequence>
<dbReference type="EnsemblPlants" id="LPERR05G15950.1">
    <property type="protein sequence ID" value="LPERR05G15950.1"/>
    <property type="gene ID" value="LPERR05G15950"/>
</dbReference>
<evidence type="ECO:0000256" key="1">
    <source>
        <dbReference type="SAM" id="MobiDB-lite"/>
    </source>
</evidence>
<dbReference type="Proteomes" id="UP000032180">
    <property type="component" value="Chromosome 5"/>
</dbReference>
<protein>
    <submittedName>
        <fullName evidence="2">Uncharacterized protein</fullName>
    </submittedName>
</protein>
<feature type="region of interest" description="Disordered" evidence="1">
    <location>
        <begin position="1"/>
        <end position="66"/>
    </location>
</feature>